<name>A0A0S7ENG7_9TELE</name>
<reference evidence="1" key="1">
    <citation type="submission" date="2014-12" db="EMBL/GenBank/DDBJ databases">
        <title>Parallel Evolution in Life History Adaptation Evident in the Tissue-Specific Poeciliopsis prolifica transcriptome.</title>
        <authorList>
            <person name="Jue N.K."/>
            <person name="Foley R.J."/>
            <person name="Obergfell C."/>
            <person name="Reznick D.N."/>
            <person name="O'Neill R.J."/>
            <person name="O'Neill M.J."/>
        </authorList>
    </citation>
    <scope>NUCLEOTIDE SEQUENCE</scope>
</reference>
<sequence>SRLEMVSFTSANGKRVFELWLINAAYAKDNDETKLIMWVINLFSKPNFKSLCVFLLVNLFIGPRYIRIYVSIPIYLMNLIKDARVSFHINLCFVISSPFYLFDHKVQELVLP</sequence>
<dbReference type="AlphaFoldDB" id="A0A0S7ENG7"/>
<proteinExistence type="predicted"/>
<protein>
    <submittedName>
        <fullName evidence="1">PPUP8255</fullName>
    </submittedName>
</protein>
<evidence type="ECO:0000313" key="1">
    <source>
        <dbReference type="EMBL" id="JAO05948.1"/>
    </source>
</evidence>
<accession>A0A0S7ENG7</accession>
<organism evidence="1">
    <name type="scientific">Poeciliopsis prolifica</name>
    <name type="common">blackstripe livebearer</name>
    <dbReference type="NCBI Taxonomy" id="188132"/>
    <lineage>
        <taxon>Eukaryota</taxon>
        <taxon>Metazoa</taxon>
        <taxon>Chordata</taxon>
        <taxon>Craniata</taxon>
        <taxon>Vertebrata</taxon>
        <taxon>Euteleostomi</taxon>
        <taxon>Actinopterygii</taxon>
        <taxon>Neopterygii</taxon>
        <taxon>Teleostei</taxon>
        <taxon>Neoteleostei</taxon>
        <taxon>Acanthomorphata</taxon>
        <taxon>Ovalentaria</taxon>
        <taxon>Atherinomorphae</taxon>
        <taxon>Cyprinodontiformes</taxon>
        <taxon>Poeciliidae</taxon>
        <taxon>Poeciliinae</taxon>
        <taxon>Poeciliopsis</taxon>
    </lineage>
</organism>
<dbReference type="EMBL" id="GBYX01475729">
    <property type="protein sequence ID" value="JAO05948.1"/>
    <property type="molecule type" value="Transcribed_RNA"/>
</dbReference>
<feature type="non-terminal residue" evidence="1">
    <location>
        <position position="1"/>
    </location>
</feature>
<gene>
    <name evidence="1" type="primary">PPUP8255</name>
</gene>